<dbReference type="PANTHER" id="PTHR31650:SF1">
    <property type="entry name" value="WAX ESTER SYNTHASE_DIACYLGLYCEROL ACYLTRANSFERASE 4-RELATED"/>
    <property type="match status" value="1"/>
</dbReference>
<reference evidence="14" key="1">
    <citation type="submission" date="2016-10" db="EMBL/GenBank/DDBJ databases">
        <authorList>
            <person name="Varghese N."/>
            <person name="Submissions S."/>
        </authorList>
    </citation>
    <scope>NUCLEOTIDE SEQUENCE [LARGE SCALE GENOMIC DNA]</scope>
    <source>
        <strain evidence="14">DSM 44498</strain>
    </source>
</reference>
<dbReference type="SUPFAM" id="SSF52777">
    <property type="entry name" value="CoA-dependent acyltransferases"/>
    <property type="match status" value="1"/>
</dbReference>
<evidence type="ECO:0000313" key="14">
    <source>
        <dbReference type="Proteomes" id="UP000183561"/>
    </source>
</evidence>
<protein>
    <recommendedName>
        <fullName evidence="4">diacylglycerol O-acyltransferase</fullName>
        <ecNumber evidence="4">2.3.1.20</ecNumber>
    </recommendedName>
</protein>
<evidence type="ECO:0000256" key="1">
    <source>
        <dbReference type="ARBA" id="ARBA00004771"/>
    </source>
</evidence>
<evidence type="ECO:0000256" key="8">
    <source>
        <dbReference type="ARBA" id="ARBA00023098"/>
    </source>
</evidence>
<evidence type="ECO:0000256" key="3">
    <source>
        <dbReference type="ARBA" id="ARBA00009587"/>
    </source>
</evidence>
<dbReference type="EMBL" id="FNSV01000002">
    <property type="protein sequence ID" value="SEB30961.1"/>
    <property type="molecule type" value="Genomic_DNA"/>
</dbReference>
<dbReference type="PANTHER" id="PTHR31650">
    <property type="entry name" value="O-ACYLTRANSFERASE (WSD1-LIKE) FAMILY PROTEIN"/>
    <property type="match status" value="1"/>
</dbReference>
<evidence type="ECO:0000256" key="7">
    <source>
        <dbReference type="ARBA" id="ARBA00022798"/>
    </source>
</evidence>
<evidence type="ECO:0000256" key="4">
    <source>
        <dbReference type="ARBA" id="ARBA00013244"/>
    </source>
</evidence>
<comment type="pathway">
    <text evidence="2">Lipid metabolism.</text>
</comment>
<proteinExistence type="inferred from homology"/>
<dbReference type="Pfam" id="PF06974">
    <property type="entry name" value="WS_DGAT_C"/>
    <property type="match status" value="1"/>
</dbReference>
<dbReference type="GO" id="GO:0005886">
    <property type="term" value="C:plasma membrane"/>
    <property type="evidence" value="ECO:0007669"/>
    <property type="project" value="TreeGrafter"/>
</dbReference>
<dbReference type="GO" id="GO:0006071">
    <property type="term" value="P:glycerol metabolic process"/>
    <property type="evidence" value="ECO:0007669"/>
    <property type="project" value="UniProtKB-KW"/>
</dbReference>
<dbReference type="InterPro" id="IPR045034">
    <property type="entry name" value="O-acyltransferase_WSD1-like"/>
</dbReference>
<dbReference type="InterPro" id="IPR009721">
    <property type="entry name" value="O-acyltransferase_WSD1_C"/>
</dbReference>
<evidence type="ECO:0000313" key="13">
    <source>
        <dbReference type="EMBL" id="SEB30961.1"/>
    </source>
</evidence>
<dbReference type="Pfam" id="PF03007">
    <property type="entry name" value="WS_DGAT_cat"/>
    <property type="match status" value="1"/>
</dbReference>
<evidence type="ECO:0000256" key="9">
    <source>
        <dbReference type="ARBA" id="ARBA00023315"/>
    </source>
</evidence>
<evidence type="ECO:0000259" key="11">
    <source>
        <dbReference type="Pfam" id="PF03007"/>
    </source>
</evidence>
<comment type="similarity">
    <text evidence="3">Belongs to the long-chain O-acyltransferase family.</text>
</comment>
<keyword evidence="5" id="KW-0444">Lipid biosynthesis</keyword>
<evidence type="ECO:0000259" key="12">
    <source>
        <dbReference type="Pfam" id="PF06974"/>
    </source>
</evidence>
<keyword evidence="9 13" id="KW-0012">Acyltransferase</keyword>
<dbReference type="InterPro" id="IPR023213">
    <property type="entry name" value="CAT-like_dom_sf"/>
</dbReference>
<keyword evidence="14" id="KW-1185">Reference proteome</keyword>
<dbReference type="GO" id="GO:0051701">
    <property type="term" value="P:biological process involved in interaction with host"/>
    <property type="evidence" value="ECO:0007669"/>
    <property type="project" value="TreeGrafter"/>
</dbReference>
<dbReference type="UniPathway" id="UPA00282"/>
<comment type="catalytic activity">
    <reaction evidence="10">
        <text>an acyl-CoA + a 1,2-diacyl-sn-glycerol = a triacyl-sn-glycerol + CoA</text>
        <dbReference type="Rhea" id="RHEA:10868"/>
        <dbReference type="ChEBI" id="CHEBI:17815"/>
        <dbReference type="ChEBI" id="CHEBI:57287"/>
        <dbReference type="ChEBI" id="CHEBI:58342"/>
        <dbReference type="ChEBI" id="CHEBI:64615"/>
        <dbReference type="EC" id="2.3.1.20"/>
    </reaction>
</comment>
<feature type="domain" description="O-acyltransferase WSD1-like N-terminal" evidence="11">
    <location>
        <begin position="10"/>
        <end position="277"/>
    </location>
</feature>
<dbReference type="Proteomes" id="UP000183561">
    <property type="component" value="Unassembled WGS sequence"/>
</dbReference>
<keyword evidence="6 13" id="KW-0808">Transferase</keyword>
<evidence type="ECO:0000256" key="10">
    <source>
        <dbReference type="ARBA" id="ARBA00048109"/>
    </source>
</evidence>
<organism evidence="13 14">
    <name type="scientific">Rhodococcus koreensis</name>
    <dbReference type="NCBI Taxonomy" id="99653"/>
    <lineage>
        <taxon>Bacteria</taxon>
        <taxon>Bacillati</taxon>
        <taxon>Actinomycetota</taxon>
        <taxon>Actinomycetes</taxon>
        <taxon>Mycobacteriales</taxon>
        <taxon>Nocardiaceae</taxon>
        <taxon>Rhodococcus</taxon>
    </lineage>
</organism>
<feature type="domain" description="O-acyltransferase WSD1 C-terminal" evidence="12">
    <location>
        <begin position="317"/>
        <end position="452"/>
    </location>
</feature>
<evidence type="ECO:0000256" key="5">
    <source>
        <dbReference type="ARBA" id="ARBA00022516"/>
    </source>
</evidence>
<dbReference type="GO" id="GO:0019432">
    <property type="term" value="P:triglyceride biosynthetic process"/>
    <property type="evidence" value="ECO:0007669"/>
    <property type="project" value="UniProtKB-UniPathway"/>
</dbReference>
<dbReference type="GO" id="GO:0071731">
    <property type="term" value="P:response to nitric oxide"/>
    <property type="evidence" value="ECO:0007669"/>
    <property type="project" value="TreeGrafter"/>
</dbReference>
<dbReference type="GO" id="GO:0004144">
    <property type="term" value="F:diacylglycerol O-acyltransferase activity"/>
    <property type="evidence" value="ECO:0007669"/>
    <property type="project" value="UniProtKB-EC"/>
</dbReference>
<name>A0A1H4IAD3_9NOCA</name>
<accession>A0A1H4IAD3</accession>
<evidence type="ECO:0000256" key="6">
    <source>
        <dbReference type="ARBA" id="ARBA00022679"/>
    </source>
</evidence>
<gene>
    <name evidence="13" type="ORF">SAMN04490239_0256</name>
</gene>
<dbReference type="AlphaFoldDB" id="A0A1H4IAD3"/>
<sequence>MRAVRHRYMTQTDYMSWRMEQDPILRSTIVAVALLDRSPDWSRFVDMMSRGTQHIPIFRRKVVTDPMSPAPPRWVNDPDFDLSWHLRRFTVPAPGGWAAVLDFARTVGMAAFDKDRPLWEFTVLSGLDSGRAALVMKVHHSLTDGVGGMQIAREMVDFTREGTTRAEPAATAQPQEAESCPLTGGLAWYRDTATKFARRASTAVARHGAELARHPGETLRNTATVLGSITRLTRPVVTTLSPVMTKRSTRRRFAVLDVPVEALGRAASLGGGSINDAFLASVLRGMARYHRLHGVDIHELRLTLPISLRTAEDSLGGNRITLARFGLPTDIGDPAELIRTVHATVDVWRNEPAVALSPTIAGALNLLPASTLGNMLKHVDFVASNVVGSPVPLFIAGSEVLRYYAFSPTLGSAFNVTLMSYTSQCCVGIDTDTDAVPDLDALTACLADGFREVLALCPDAQDVAATHVWTN</sequence>
<dbReference type="InterPro" id="IPR004255">
    <property type="entry name" value="O-acyltransferase_WSD1_N"/>
</dbReference>
<keyword evidence="8" id="KW-0443">Lipid metabolism</keyword>
<dbReference type="Gene3D" id="3.30.559.10">
    <property type="entry name" value="Chloramphenicol acetyltransferase-like domain"/>
    <property type="match status" value="1"/>
</dbReference>
<evidence type="ECO:0000256" key="2">
    <source>
        <dbReference type="ARBA" id="ARBA00005189"/>
    </source>
</evidence>
<dbReference type="GO" id="GO:0001666">
    <property type="term" value="P:response to hypoxia"/>
    <property type="evidence" value="ECO:0007669"/>
    <property type="project" value="TreeGrafter"/>
</dbReference>
<keyword evidence="7" id="KW-0319">Glycerol metabolism</keyword>
<dbReference type="EC" id="2.3.1.20" evidence="4"/>
<comment type="pathway">
    <text evidence="1">Glycerolipid metabolism; triacylglycerol biosynthesis.</text>
</comment>